<keyword evidence="1" id="KW-0732">Signal</keyword>
<evidence type="ECO:0000259" key="5">
    <source>
        <dbReference type="Pfam" id="PF16729"/>
    </source>
</evidence>
<keyword evidence="3" id="KW-0812">Transmembrane</keyword>
<reference evidence="6 7" key="1">
    <citation type="submission" date="2011-02" db="EMBL/GenBank/DDBJ databases">
        <authorList>
            <person name="Muzny D."/>
            <person name="Qin X."/>
            <person name="Buhay C."/>
            <person name="Dugan-Rocha S."/>
            <person name="Ding Y."/>
            <person name="Chen G."/>
            <person name="Hawes A."/>
            <person name="Holder M."/>
            <person name="Jhangiani S."/>
            <person name="Johnson A."/>
            <person name="Khan Z."/>
            <person name="Li Z."/>
            <person name="Liu W."/>
            <person name="Liu X."/>
            <person name="Perez L."/>
            <person name="Shen H."/>
            <person name="Wang Q."/>
            <person name="Watt J."/>
            <person name="Xi L."/>
            <person name="Xin Y."/>
            <person name="Zhou J."/>
            <person name="Deng J."/>
            <person name="Jiang H."/>
            <person name="Liu Y."/>
            <person name="Qu J."/>
            <person name="Song X.-Z."/>
            <person name="Zhang L."/>
            <person name="Villasana D."/>
            <person name="Johnson A."/>
            <person name="Liu J."/>
            <person name="Liyanage D."/>
            <person name="Lorensuhewa L."/>
            <person name="Robinson T."/>
            <person name="Song A."/>
            <person name="Song B.-B."/>
            <person name="Dinh H."/>
            <person name="Thornton R."/>
            <person name="Coyle M."/>
            <person name="Francisco L."/>
            <person name="Jackson L."/>
            <person name="Javaid M."/>
            <person name="Korchina V."/>
            <person name="Kovar C."/>
            <person name="Mata R."/>
            <person name="Mathew T."/>
            <person name="Ngo R."/>
            <person name="Nguyen L."/>
            <person name="Nguyen N."/>
            <person name="Okwuonu G."/>
            <person name="Ongeri F."/>
            <person name="Pham C."/>
            <person name="Simmons D."/>
            <person name="Wilczek-Boney K."/>
            <person name="Hale W."/>
            <person name="Jakkamsetti A."/>
            <person name="Pham P."/>
            <person name="Ruth R."/>
            <person name="San Lucas F."/>
            <person name="Warren J."/>
            <person name="Zhang J."/>
            <person name="Zhao Z."/>
            <person name="Zhou C."/>
            <person name="Zhu D."/>
            <person name="Lee S."/>
            <person name="Bess C."/>
            <person name="Blankenburg K."/>
            <person name="Forbes L."/>
            <person name="Fu Q."/>
            <person name="Gubbala S."/>
            <person name="Hirani K."/>
            <person name="Jayaseelan J.C."/>
            <person name="Lara F."/>
            <person name="Munidasa M."/>
            <person name="Palculict T."/>
            <person name="Patil S."/>
            <person name="Pu L.-L."/>
            <person name="Saada N."/>
            <person name="Tang L."/>
            <person name="Weissenberger G."/>
            <person name="Zhu Y."/>
            <person name="Hemphill L."/>
            <person name="Shang Y."/>
            <person name="Youmans B."/>
            <person name="Ayvaz T."/>
            <person name="Ross M."/>
            <person name="Santibanez J."/>
            <person name="Aqrawi P."/>
            <person name="Gross S."/>
            <person name="Joshi V."/>
            <person name="Fowler G."/>
            <person name="Nazareth L."/>
            <person name="Reid J."/>
            <person name="Worley K."/>
            <person name="Petrosino J."/>
            <person name="Highlander S."/>
            <person name="Gibbs R."/>
        </authorList>
    </citation>
    <scope>NUCLEOTIDE SEQUENCE [LARGE SCALE GENOMIC DNA]</scope>
    <source>
        <strain evidence="6 7">DSM 15829</strain>
    </source>
</reference>
<dbReference type="Pfam" id="PF13828">
    <property type="entry name" value="DUF4190"/>
    <property type="match status" value="1"/>
</dbReference>
<name>F1T5H2_9ACTN</name>
<evidence type="ECO:0000259" key="4">
    <source>
        <dbReference type="Pfam" id="PF13828"/>
    </source>
</evidence>
<evidence type="ECO:0000256" key="2">
    <source>
        <dbReference type="SAM" id="MobiDB-lite"/>
    </source>
</evidence>
<gene>
    <name evidence="6" type="ORF">HMPREF0091_10064</name>
</gene>
<feature type="domain" description="DUF4190" evidence="4">
    <location>
        <begin position="33"/>
        <end position="102"/>
    </location>
</feature>
<keyword evidence="3" id="KW-1133">Transmembrane helix</keyword>
<feature type="domain" description="DUF5067" evidence="5">
    <location>
        <begin position="144"/>
        <end position="268"/>
    </location>
</feature>
<evidence type="ECO:0000313" key="7">
    <source>
        <dbReference type="Proteomes" id="UP000005947"/>
    </source>
</evidence>
<dbReference type="OrthoDB" id="3183367at2"/>
<dbReference type="RefSeq" id="WP_006302172.1">
    <property type="nucleotide sequence ID" value="NZ_ACGK02000001.1"/>
</dbReference>
<sequence length="284" mass="30951">MATHSFNQDSLSHDPVVGSKKNNATASLPLSAMGVTSLVMGILALVISWIPIINNITFLFSILGLVFAIVAFVGIKHHKVRGRGIAYAGLITSIVGFAIMLATQSLYGEVLKQATTTSHTKTATTSTSNNDSEKAQKDDSAGNEEKSQDNKSDNKDASEGEIDNGKYHVTIKGAELSGEDYDGNPTVLVTYEVVNNQKDKTSNPFDWNVKVFQNGTAVSNHAMYVHKPKGYDSKANHYQTQIQPGGKFSYVEAFVVKDKKAPIRVEISSSWKEEDKITKEFNLS</sequence>
<evidence type="ECO:0000256" key="3">
    <source>
        <dbReference type="SAM" id="Phobius"/>
    </source>
</evidence>
<feature type="compositionally biased region" description="Low complexity" evidence="2">
    <location>
        <begin position="117"/>
        <end position="128"/>
    </location>
</feature>
<dbReference type="GO" id="GO:0016020">
    <property type="term" value="C:membrane"/>
    <property type="evidence" value="ECO:0007669"/>
    <property type="project" value="UniProtKB-SubCell"/>
</dbReference>
<feature type="transmembrane region" description="Helical" evidence="3">
    <location>
        <begin position="87"/>
        <end position="107"/>
    </location>
</feature>
<dbReference type="eggNOG" id="ENOG5033A46">
    <property type="taxonomic scope" value="Bacteria"/>
</dbReference>
<dbReference type="Pfam" id="PF16729">
    <property type="entry name" value="DUF5067"/>
    <property type="match status" value="1"/>
</dbReference>
<evidence type="ECO:0008006" key="8">
    <source>
        <dbReference type="Google" id="ProtNLM"/>
    </source>
</evidence>
<feature type="compositionally biased region" description="Basic and acidic residues" evidence="2">
    <location>
        <begin position="131"/>
        <end position="164"/>
    </location>
</feature>
<dbReference type="GeneID" id="93210812"/>
<evidence type="ECO:0000256" key="1">
    <source>
        <dbReference type="ARBA" id="ARBA00022729"/>
    </source>
</evidence>
<dbReference type="Proteomes" id="UP000005947">
    <property type="component" value="Unassembled WGS sequence"/>
</dbReference>
<comment type="caution">
    <text evidence="6">The sequence shown here is derived from an EMBL/GenBank/DDBJ whole genome shotgun (WGS) entry which is preliminary data.</text>
</comment>
<evidence type="ECO:0000313" key="6">
    <source>
        <dbReference type="EMBL" id="EGF23117.1"/>
    </source>
</evidence>
<dbReference type="InterPro" id="IPR025241">
    <property type="entry name" value="DUF4190"/>
</dbReference>
<dbReference type="EMBL" id="ACGK02000001">
    <property type="protein sequence ID" value="EGF23117.1"/>
    <property type="molecule type" value="Genomic_DNA"/>
</dbReference>
<keyword evidence="3" id="KW-0472">Membrane</keyword>
<proteinExistence type="predicted"/>
<protein>
    <recommendedName>
        <fullName evidence="8">DUF5067 domain-containing protein</fullName>
    </recommendedName>
</protein>
<dbReference type="InterPro" id="IPR031989">
    <property type="entry name" value="DUF5067"/>
</dbReference>
<dbReference type="InterPro" id="IPR029050">
    <property type="entry name" value="Immunoprotect_excell_Ig-like"/>
</dbReference>
<organism evidence="6 7">
    <name type="scientific">Fannyhessea vaginae DSM 15829</name>
    <dbReference type="NCBI Taxonomy" id="525256"/>
    <lineage>
        <taxon>Bacteria</taxon>
        <taxon>Bacillati</taxon>
        <taxon>Actinomycetota</taxon>
        <taxon>Coriobacteriia</taxon>
        <taxon>Coriobacteriales</taxon>
        <taxon>Atopobiaceae</taxon>
        <taxon>Fannyhessea</taxon>
    </lineage>
</organism>
<feature type="transmembrane region" description="Helical" evidence="3">
    <location>
        <begin position="30"/>
        <end position="50"/>
    </location>
</feature>
<accession>F1T5H2</accession>
<dbReference type="AlphaFoldDB" id="F1T5H2"/>
<keyword evidence="7" id="KW-1185">Reference proteome</keyword>
<feature type="region of interest" description="Disordered" evidence="2">
    <location>
        <begin position="117"/>
        <end position="164"/>
    </location>
</feature>
<feature type="transmembrane region" description="Helical" evidence="3">
    <location>
        <begin position="56"/>
        <end position="75"/>
    </location>
</feature>
<dbReference type="Gene3D" id="2.60.40.1240">
    <property type="match status" value="1"/>
</dbReference>